<comment type="similarity">
    <text evidence="3">Belongs to the ROX family.</text>
</comment>
<sequence>MSASVPWIVRIVQLQEEIMKKHAVVAAAGGNRKRKHSSFCNRQVSDLNTLFAFLLASLSNSNSNSNSTLPFINKCLSQFHSSFLSNSSLTPILALLPTLLASSHSQIARRAARIIGSASLVSLEINQQIATDSQTVKALISLLDNPNKKVLFSACNAVLDLSTTTFAKQQLINFYALRKLMFVFLQIFKRVESVCLWSERNESFHSLQIGIREDELSVALLSAIIVLLNACDLEQLHNIPISLCDAFLSILKQIRANACRHLVIRGAVKSDEEGQLCKSNIGVSDLAESIFRLSVNASQLTVSLPFEVVRRGLFGTSDISFEDFMSNYWEVSPFLLTRTSGDLNVNDMFSPFIQSLNWNGSVPSLLHSILQGLVSCFPIASEEQNILNFVNEVKDKLGCPINYQQDIRVVKTESQSRKETHYFQEFYPEGCMKPLYLTTEDVLKCEQAYKEGYTVALRGLEFRYQSIAAIADALALMFGQPSVGANLYLTPPNSQGLACHFDDHCVFVCQIFGSKKWTVFSRPSQLLPRLYDSLSGSDVDYMKAGRREFFLREGDVLYIPRGFPHEAYTNYGVDDGSPGFSLHVTLSIEVEPPFEWEGVAHFALHCWSGNWKRPCYDCVNSLSQKLDLVSLNLLHVAIGIIGTSDPSFRKACLSAAVSLPPDVYDRLIQNQRNIFLHLIDNIRNECRFSEVLSNIEVAIQKNKDPFEQIQWLWDLHKEKEAKSGYNTDKSSIIEDLSFLCAKHNDKLEASFLNVKSRFCSEVVFEDVVTSHRALLQKYKKTRRQYINGMISLHDKL</sequence>
<reference evidence="6" key="2">
    <citation type="submission" date="2025-08" db="UniProtKB">
        <authorList>
            <consortium name="RefSeq"/>
        </authorList>
    </citation>
    <scope>IDENTIFICATION</scope>
    <source>
        <tissue evidence="6">Etiolated seedlings</tissue>
    </source>
</reference>
<dbReference type="STRING" id="3827.A0A1S2YPI0"/>
<evidence type="ECO:0000313" key="5">
    <source>
        <dbReference type="Proteomes" id="UP000087171"/>
    </source>
</evidence>
<keyword evidence="5" id="KW-1185">Reference proteome</keyword>
<organism evidence="5 6">
    <name type="scientific">Cicer arietinum</name>
    <name type="common">Chickpea</name>
    <name type="synonym">Garbanzo</name>
    <dbReference type="NCBI Taxonomy" id="3827"/>
    <lineage>
        <taxon>Eukaryota</taxon>
        <taxon>Viridiplantae</taxon>
        <taxon>Streptophyta</taxon>
        <taxon>Embryophyta</taxon>
        <taxon>Tracheophyta</taxon>
        <taxon>Spermatophyta</taxon>
        <taxon>Magnoliopsida</taxon>
        <taxon>eudicotyledons</taxon>
        <taxon>Gunneridae</taxon>
        <taxon>Pentapetalae</taxon>
        <taxon>rosids</taxon>
        <taxon>fabids</taxon>
        <taxon>Fabales</taxon>
        <taxon>Fabaceae</taxon>
        <taxon>Papilionoideae</taxon>
        <taxon>50 kb inversion clade</taxon>
        <taxon>NPAAA clade</taxon>
        <taxon>Hologalegina</taxon>
        <taxon>IRL clade</taxon>
        <taxon>Cicereae</taxon>
        <taxon>Cicer</taxon>
    </lineage>
</organism>
<reference evidence="5" key="1">
    <citation type="journal article" date="2013" name="Nat. Biotechnol.">
        <title>Draft genome sequence of chickpea (Cicer arietinum) provides a resource for trait improvement.</title>
        <authorList>
            <person name="Varshney R.K."/>
            <person name="Song C."/>
            <person name="Saxena R.K."/>
            <person name="Azam S."/>
            <person name="Yu S."/>
            <person name="Sharpe A.G."/>
            <person name="Cannon S."/>
            <person name="Baek J."/>
            <person name="Rosen B.D."/>
            <person name="Tar'an B."/>
            <person name="Millan T."/>
            <person name="Zhang X."/>
            <person name="Ramsay L.D."/>
            <person name="Iwata A."/>
            <person name="Wang Y."/>
            <person name="Nelson W."/>
            <person name="Farmer A.D."/>
            <person name="Gaur P.M."/>
            <person name="Soderlund C."/>
            <person name="Penmetsa R.V."/>
            <person name="Xu C."/>
            <person name="Bharti A.K."/>
            <person name="He W."/>
            <person name="Winter P."/>
            <person name="Zhao S."/>
            <person name="Hane J.K."/>
            <person name="Carrasquilla-Garcia N."/>
            <person name="Condie J.A."/>
            <person name="Upadhyaya H.D."/>
            <person name="Luo M.C."/>
            <person name="Thudi M."/>
            <person name="Gowda C.L."/>
            <person name="Singh N.P."/>
            <person name="Lichtenzveig J."/>
            <person name="Gali K.K."/>
            <person name="Rubio J."/>
            <person name="Nadarajan N."/>
            <person name="Dolezel J."/>
            <person name="Bansal K.C."/>
            <person name="Xu X."/>
            <person name="Edwards D."/>
            <person name="Zhang G."/>
            <person name="Kahl G."/>
            <person name="Gil J."/>
            <person name="Singh K.B."/>
            <person name="Datta S.K."/>
            <person name="Jackson S.A."/>
            <person name="Wang J."/>
            <person name="Cook D.R."/>
        </authorList>
    </citation>
    <scope>NUCLEOTIDE SEQUENCE [LARGE SCALE GENOMIC DNA]</scope>
    <source>
        <strain evidence="5">cv. CDC Frontier</strain>
    </source>
</reference>
<dbReference type="GO" id="GO:0005730">
    <property type="term" value="C:nucleolus"/>
    <property type="evidence" value="ECO:0007669"/>
    <property type="project" value="TreeGrafter"/>
</dbReference>
<dbReference type="PANTHER" id="PTHR13096">
    <property type="entry name" value="MINA53 MYC INDUCED NUCLEAR ANTIGEN"/>
    <property type="match status" value="1"/>
</dbReference>
<dbReference type="GO" id="GO:0005506">
    <property type="term" value="F:iron ion binding"/>
    <property type="evidence" value="ECO:0007669"/>
    <property type="project" value="UniProtKB-UniRule"/>
</dbReference>
<dbReference type="SUPFAM" id="SSF51197">
    <property type="entry name" value="Clavaminate synthase-like"/>
    <property type="match status" value="1"/>
</dbReference>
<dbReference type="InterPro" id="IPR003347">
    <property type="entry name" value="JmjC_dom"/>
</dbReference>
<protein>
    <recommendedName>
        <fullName evidence="3">Bifunctional lysine-specific demethylase and histidyl-hydroxylase</fullName>
        <ecNumber evidence="3">1.14.11.-</ecNumber>
    </recommendedName>
</protein>
<dbReference type="Pfam" id="PF08007">
    <property type="entry name" value="JmjC_2"/>
    <property type="match status" value="1"/>
</dbReference>
<dbReference type="OrthoDB" id="425950at2759"/>
<comment type="function">
    <text evidence="3">Oxygenase that can act as both a histone lysine demethylase and a ribosomal histidine hydroxylase.</text>
</comment>
<dbReference type="AlphaFoldDB" id="A0A1S2YPI0"/>
<dbReference type="GO" id="GO:0051864">
    <property type="term" value="F:histone H3K36 demethylase activity"/>
    <property type="evidence" value="ECO:0007669"/>
    <property type="project" value="TreeGrafter"/>
</dbReference>
<feature type="domain" description="JmjC" evidence="4">
    <location>
        <begin position="460"/>
        <end position="623"/>
    </location>
</feature>
<dbReference type="eggNOG" id="KOG3706">
    <property type="taxonomic scope" value="Eukaryota"/>
</dbReference>
<keyword evidence="3" id="KW-0805">Transcription regulation</keyword>
<evidence type="ECO:0000256" key="2">
    <source>
        <dbReference type="ARBA" id="ARBA00023004"/>
    </source>
</evidence>
<dbReference type="InterPro" id="IPR011989">
    <property type="entry name" value="ARM-like"/>
</dbReference>
<dbReference type="KEGG" id="cam:101488803"/>
<proteinExistence type="inferred from homology"/>
<keyword evidence="3" id="KW-0539">Nucleus</keyword>
<accession>A0A1S2YPI0</accession>
<name>A0A1S2YPI0_CICAR</name>
<keyword evidence="1 3" id="KW-0479">Metal-binding</keyword>
<keyword evidence="3" id="KW-0560">Oxidoreductase</keyword>
<keyword evidence="3" id="KW-0804">Transcription</keyword>
<comment type="cofactor">
    <cofactor evidence="3">
        <name>Fe(2+)</name>
        <dbReference type="ChEBI" id="CHEBI:29033"/>
    </cofactor>
    <text evidence="3">Binds 1 Fe(2+) ion per subunit.</text>
</comment>
<dbReference type="SUPFAM" id="SSF48371">
    <property type="entry name" value="ARM repeat"/>
    <property type="match status" value="1"/>
</dbReference>
<dbReference type="InterPro" id="IPR039994">
    <property type="entry name" value="NO66-like"/>
</dbReference>
<evidence type="ECO:0000313" key="6">
    <source>
        <dbReference type="RefSeq" id="XP_004507923.2"/>
    </source>
</evidence>
<keyword evidence="3" id="KW-0223">Dioxygenase</keyword>
<dbReference type="Proteomes" id="UP000087171">
    <property type="component" value="Chromosome Ca7"/>
</dbReference>
<dbReference type="InterPro" id="IPR016024">
    <property type="entry name" value="ARM-type_fold"/>
</dbReference>
<dbReference type="EC" id="1.14.11.-" evidence="3"/>
<evidence type="ECO:0000256" key="1">
    <source>
        <dbReference type="ARBA" id="ARBA00022723"/>
    </source>
</evidence>
<dbReference type="PROSITE" id="PS51184">
    <property type="entry name" value="JMJC"/>
    <property type="match status" value="1"/>
</dbReference>
<dbReference type="GeneID" id="101488803"/>
<dbReference type="RefSeq" id="XP_004507923.2">
    <property type="nucleotide sequence ID" value="XM_004507866.3"/>
</dbReference>
<gene>
    <name evidence="6" type="primary">LOC101488803</name>
</gene>
<evidence type="ECO:0000256" key="3">
    <source>
        <dbReference type="RuleBase" id="RU366061"/>
    </source>
</evidence>
<keyword evidence="2 3" id="KW-0408">Iron</keyword>
<dbReference type="GO" id="GO:0032453">
    <property type="term" value="F:histone H3K4 demethylase activity"/>
    <property type="evidence" value="ECO:0007669"/>
    <property type="project" value="TreeGrafter"/>
</dbReference>
<dbReference type="PANTHER" id="PTHR13096:SF9">
    <property type="entry name" value="BIFUNCTIONAL LYSINE-SPECIFIC DEMETHYLASE AND HISTIDYL-HYDROXYLASE"/>
    <property type="match status" value="1"/>
</dbReference>
<comment type="subcellular location">
    <subcellularLocation>
        <location evidence="3">Nucleus</location>
    </subcellularLocation>
</comment>
<dbReference type="Gene3D" id="1.25.10.10">
    <property type="entry name" value="Leucine-rich Repeat Variant"/>
    <property type="match status" value="1"/>
</dbReference>
<dbReference type="Gene3D" id="2.60.120.650">
    <property type="entry name" value="Cupin"/>
    <property type="match status" value="1"/>
</dbReference>
<evidence type="ECO:0000259" key="4">
    <source>
        <dbReference type="PROSITE" id="PS51184"/>
    </source>
</evidence>
<dbReference type="PaxDb" id="3827-XP_004507923.1"/>